<dbReference type="Pfam" id="PF25396">
    <property type="entry name" value="ZNFX1"/>
    <property type="match status" value="1"/>
</dbReference>
<feature type="coiled-coil region" evidence="1">
    <location>
        <begin position="995"/>
        <end position="1029"/>
    </location>
</feature>
<feature type="compositionally biased region" description="Basic and acidic residues" evidence="2">
    <location>
        <begin position="336"/>
        <end position="346"/>
    </location>
</feature>
<dbReference type="InterPro" id="IPR047187">
    <property type="entry name" value="SF1_C_Upf1"/>
</dbReference>
<name>A0A9N8WEP5_9GLOM</name>
<feature type="compositionally biased region" description="Low complexity" evidence="2">
    <location>
        <begin position="134"/>
        <end position="147"/>
    </location>
</feature>
<dbReference type="InterPro" id="IPR045055">
    <property type="entry name" value="DNA2/NAM7-like"/>
</dbReference>
<dbReference type="InterPro" id="IPR041677">
    <property type="entry name" value="DNA2/NAM7_AAA_11"/>
</dbReference>
<sequence length="1428" mass="163380">MSDNKNAWTQLTEEAFEVWGTPSTNDSEPNAANWTVTTKVAQNKNQKLVWKQTTPANQESDSEQNERLPWIREPPKKENVPWEVKQETLPWGAKSTVRPEFASREISKEQIPWAASARMSHDSSSASNVKNPWNKTTTSTINKSNNIESMSNYSDTSSRSSKESTTKVIAPWNRGKKIDSDVDNASSRQSQLPPQQKESIDWSSGTISKNKADAWIKTSSRFEDLSYDQEKVSNTPKKQDSSRDNINGGGVSSGGRRVLTIEKPNWPPPQSRNDNQTDGKKRIITSSDTRNSERSSFVYEKEVSASKSNNIKDTTRRDTSNQNYNNSRFTQRKSHSHNDDEIERSKGNHNSSRFSLKKSHSYDDDDEVEWSTSSKGSSRNKKHMSSSSNTKSGHYSSNNRKSSRKEDKGLVLPELIVLEKPEKTGFRAIPILPTQRELLARRPKDLPVNKLVQPYENVDEYLSTHCRLLREDCIRPLREGIQKLRRINDGGKQKTDDDNEYGETVEYVDPATEMQKIQEELSDIRVYEHIQIVGVTFASMGVVHRISFRTKYGEHVTWSQSKRLISGTLIVFTNDNFENMVVGTVVNRPLELLTQRSDLQIEVLFSGNTFYYNWPTNYIMVECTSAYFEAYRHVQKVLQELNPKNLPFKSHFVNQDCNIEPPQYLLRRGHPIYEFKNLEGIKNLEESIGTTKINIRDSWPDYDQLDTTLHMSQYEAISRMLTQRLALIQGPPGTGKTYVGLAAIRLLLENTSSSSLIVIACQTNHALDQFLEGIQEFEPNIIRLGSRSKSEKIIPKTLYNISKTLKASEQVFNLPRKRLMRERNRIENMMGRLCEEISNPCISLDFVKEQGLLSDEQLTSLQQDDWVTSKNYATDEESGRDFIREWLEPVITVHSSKHDAIEHQLAQMDLEGRKVIEAEDDTEIDEELLQIIEAEFQDGQFRDETQTLNGNFVYLRSEEYVDDDYGFLTDKEIKEFESTDDVWSIPEKARAAIHNRWKSKKVQGAQKELEKLNAKYAELCAEIKKERIREDILVLQDARVVGMTTTAAAKNHDLLVNLKPKIIMLEEAAETLEAHIITALTPATEHLILIGDHEQLRPSTAVYELAEKHRLDVSLFERLTGFLPYTRLSEQRRMRPIIRELLTPIYSTVIEDAPNVMEYPDVTGMTENLFFIDHEEEEKNVKDSKSKINEHEAAMCAKLAGYLVKMGYEYSQITILSMYTGQRERIKKLLREEAVKSVDAIKHIKVASVDGFQGEENDIILLSLVRSNPQRVCVALSRAKHGMYIFGNAGQLAEKSDVWRRVLLILDRMNRVGNRLKLICPKHSTRMAPAMTLVSWAGEFPPDGGCFRKCGELMDCGHLCPRDCHAFSHDRVSCREPCLRKLPCGHPCKKECRHPCGPCEVQVEIQPKCGHIKEMPCHELKKGYKCSE</sequence>
<dbReference type="GO" id="GO:0004386">
    <property type="term" value="F:helicase activity"/>
    <property type="evidence" value="ECO:0007669"/>
    <property type="project" value="InterPro"/>
</dbReference>
<feature type="domain" description="DNA2/NAM7 helicase helicase" evidence="3">
    <location>
        <begin position="710"/>
        <end position="1098"/>
    </location>
</feature>
<organism evidence="6 7">
    <name type="scientific">Ambispora gerdemannii</name>
    <dbReference type="NCBI Taxonomy" id="144530"/>
    <lineage>
        <taxon>Eukaryota</taxon>
        <taxon>Fungi</taxon>
        <taxon>Fungi incertae sedis</taxon>
        <taxon>Mucoromycota</taxon>
        <taxon>Glomeromycotina</taxon>
        <taxon>Glomeromycetes</taxon>
        <taxon>Archaeosporales</taxon>
        <taxon>Ambisporaceae</taxon>
        <taxon>Ambispora</taxon>
    </lineage>
</organism>
<evidence type="ECO:0000256" key="1">
    <source>
        <dbReference type="SAM" id="Coils"/>
    </source>
</evidence>
<feature type="domain" description="ZNFX1" evidence="5">
    <location>
        <begin position="521"/>
        <end position="624"/>
    </location>
</feature>
<dbReference type="GO" id="GO:0031048">
    <property type="term" value="P:regulatory ncRNA-mediated heterochromatin formation"/>
    <property type="evidence" value="ECO:0007669"/>
    <property type="project" value="TreeGrafter"/>
</dbReference>
<dbReference type="Proteomes" id="UP000789831">
    <property type="component" value="Unassembled WGS sequence"/>
</dbReference>
<feature type="compositionally biased region" description="Polar residues" evidence="2">
    <location>
        <begin position="183"/>
        <end position="209"/>
    </location>
</feature>
<feature type="region of interest" description="Disordered" evidence="2">
    <location>
        <begin position="52"/>
        <end position="74"/>
    </location>
</feature>
<evidence type="ECO:0000313" key="7">
    <source>
        <dbReference type="Proteomes" id="UP000789831"/>
    </source>
</evidence>
<dbReference type="Pfam" id="PF13087">
    <property type="entry name" value="AAA_12"/>
    <property type="match status" value="1"/>
</dbReference>
<feature type="compositionally biased region" description="Basic and acidic residues" evidence="2">
    <location>
        <begin position="223"/>
        <end position="243"/>
    </location>
</feature>
<evidence type="ECO:0000259" key="4">
    <source>
        <dbReference type="Pfam" id="PF13087"/>
    </source>
</evidence>
<dbReference type="GO" id="GO:0031380">
    <property type="term" value="C:nuclear RNA-directed RNA polymerase complex"/>
    <property type="evidence" value="ECO:0007669"/>
    <property type="project" value="TreeGrafter"/>
</dbReference>
<feature type="compositionally biased region" description="Polar residues" evidence="2">
    <location>
        <begin position="390"/>
        <end position="400"/>
    </location>
</feature>
<dbReference type="CDD" id="cd18808">
    <property type="entry name" value="SF1_C_Upf1"/>
    <property type="match status" value="1"/>
</dbReference>
<dbReference type="OrthoDB" id="409395at2759"/>
<keyword evidence="1" id="KW-0175">Coiled coil</keyword>
<dbReference type="InterPro" id="IPR057373">
    <property type="entry name" value="ZNFX1"/>
</dbReference>
<evidence type="ECO:0000256" key="2">
    <source>
        <dbReference type="SAM" id="MobiDB-lite"/>
    </source>
</evidence>
<evidence type="ECO:0000313" key="6">
    <source>
        <dbReference type="EMBL" id="CAG8483135.1"/>
    </source>
</evidence>
<feature type="compositionally biased region" description="Polar residues" evidence="2">
    <location>
        <begin position="320"/>
        <end position="329"/>
    </location>
</feature>
<dbReference type="Pfam" id="PF13086">
    <property type="entry name" value="AAA_11"/>
    <property type="match status" value="1"/>
</dbReference>
<gene>
    <name evidence="6" type="ORF">AGERDE_LOCUS3341</name>
</gene>
<evidence type="ECO:0000259" key="5">
    <source>
        <dbReference type="Pfam" id="PF25396"/>
    </source>
</evidence>
<accession>A0A9N8WEP5</accession>
<dbReference type="SUPFAM" id="SSF52540">
    <property type="entry name" value="P-loop containing nucleoside triphosphate hydrolases"/>
    <property type="match status" value="1"/>
</dbReference>
<dbReference type="CDD" id="cd06008">
    <property type="entry name" value="NF-X1-zinc-finger"/>
    <property type="match status" value="1"/>
</dbReference>
<feature type="region of interest" description="Disordered" evidence="2">
    <location>
        <begin position="113"/>
        <end position="210"/>
    </location>
</feature>
<feature type="region of interest" description="Disordered" evidence="2">
    <location>
        <begin position="223"/>
        <end position="407"/>
    </location>
</feature>
<feature type="compositionally biased region" description="Low complexity" evidence="2">
    <location>
        <begin position="114"/>
        <end position="127"/>
    </location>
</feature>
<feature type="non-terminal residue" evidence="6">
    <location>
        <position position="1428"/>
    </location>
</feature>
<protein>
    <submittedName>
        <fullName evidence="6">445_t:CDS:1</fullName>
    </submittedName>
</protein>
<dbReference type="PANTHER" id="PTHR10887:SF341">
    <property type="entry name" value="NFX1-TYPE ZINC FINGER-CONTAINING PROTEIN 1"/>
    <property type="match status" value="1"/>
</dbReference>
<comment type="caution">
    <text evidence="6">The sequence shown here is derived from an EMBL/GenBank/DDBJ whole genome shotgun (WGS) entry which is preliminary data.</text>
</comment>
<proteinExistence type="predicted"/>
<dbReference type="InterPro" id="IPR027417">
    <property type="entry name" value="P-loop_NTPase"/>
</dbReference>
<dbReference type="Gene3D" id="3.40.50.300">
    <property type="entry name" value="P-loop containing nucleotide triphosphate hydrolases"/>
    <property type="match status" value="3"/>
</dbReference>
<dbReference type="EMBL" id="CAJVPL010000323">
    <property type="protein sequence ID" value="CAG8483135.1"/>
    <property type="molecule type" value="Genomic_DNA"/>
</dbReference>
<keyword evidence="7" id="KW-1185">Reference proteome</keyword>
<reference evidence="6" key="1">
    <citation type="submission" date="2021-06" db="EMBL/GenBank/DDBJ databases">
        <authorList>
            <person name="Kallberg Y."/>
            <person name="Tangrot J."/>
            <person name="Rosling A."/>
        </authorList>
    </citation>
    <scope>NUCLEOTIDE SEQUENCE</scope>
    <source>
        <strain evidence="6">MT106</strain>
    </source>
</reference>
<feature type="domain" description="DNA2/NAM7 helicase-like C-terminal" evidence="4">
    <location>
        <begin position="1111"/>
        <end position="1289"/>
    </location>
</feature>
<dbReference type="InterPro" id="IPR041679">
    <property type="entry name" value="DNA2/NAM7-like_C"/>
</dbReference>
<evidence type="ECO:0000259" key="3">
    <source>
        <dbReference type="Pfam" id="PF13086"/>
    </source>
</evidence>
<feature type="compositionally biased region" description="Basic and acidic residues" evidence="2">
    <location>
        <begin position="64"/>
        <end position="74"/>
    </location>
</feature>
<dbReference type="PANTHER" id="PTHR10887">
    <property type="entry name" value="DNA2/NAM7 HELICASE FAMILY"/>
    <property type="match status" value="1"/>
</dbReference>